<dbReference type="AlphaFoldDB" id="A0A5S4YNK5"/>
<dbReference type="EMBL" id="VSTH01000045">
    <property type="protein sequence ID" value="TYO65996.1"/>
    <property type="molecule type" value="Genomic_DNA"/>
</dbReference>
<dbReference type="InterPro" id="IPR007711">
    <property type="entry name" value="HigB-1"/>
</dbReference>
<organism evidence="1 2">
    <name type="scientific">Bradyrhizobium hipponense</name>
    <dbReference type="NCBI Taxonomy" id="2605638"/>
    <lineage>
        <taxon>Bacteria</taxon>
        <taxon>Pseudomonadati</taxon>
        <taxon>Pseudomonadota</taxon>
        <taxon>Alphaproteobacteria</taxon>
        <taxon>Hyphomicrobiales</taxon>
        <taxon>Nitrobacteraceae</taxon>
        <taxon>Bradyrhizobium</taxon>
    </lineage>
</organism>
<sequence>MIRSWRNAASRKVWEGERPNQFRGLDFEAAADLLLALNVAKSLGDLSPLKSIGLHKLKGDRKGQWAMTVNERWCFEFSKGDALHVEIVDYHKG</sequence>
<gene>
    <name evidence="1" type="ORF">FXV83_13705</name>
</gene>
<comment type="caution">
    <text evidence="1">The sequence shown here is derived from an EMBL/GenBank/DDBJ whole genome shotgun (WGS) entry which is preliminary data.</text>
</comment>
<proteinExistence type="predicted"/>
<dbReference type="Gene3D" id="3.30.2310.20">
    <property type="entry name" value="RelE-like"/>
    <property type="match status" value="1"/>
</dbReference>
<keyword evidence="2" id="KW-1185">Reference proteome</keyword>
<reference evidence="1 2" key="1">
    <citation type="submission" date="2019-08" db="EMBL/GenBank/DDBJ databases">
        <title>Bradyrhizobium hipponensis sp. nov., a rhizobium isolated from a Lupinus angustifolius root nodule in Tunisia.</title>
        <authorList>
            <person name="Off K."/>
            <person name="Rejili M."/>
            <person name="Mars M."/>
            <person name="Brachmann A."/>
            <person name="Marin M."/>
        </authorList>
    </citation>
    <scope>NUCLEOTIDE SEQUENCE [LARGE SCALE GENOMIC DNA]</scope>
    <source>
        <strain evidence="2">aSej3</strain>
    </source>
</reference>
<dbReference type="Pfam" id="PF05015">
    <property type="entry name" value="HigB-like_toxin"/>
    <property type="match status" value="1"/>
</dbReference>
<dbReference type="PANTHER" id="PTHR40266:SF2">
    <property type="entry name" value="TOXIN HIGB-1"/>
    <property type="match status" value="1"/>
</dbReference>
<name>A0A5S4YNK5_9BRAD</name>
<dbReference type="InterPro" id="IPR035093">
    <property type="entry name" value="RelE/ParE_toxin_dom_sf"/>
</dbReference>
<accession>A0A5S4YNK5</accession>
<dbReference type="Proteomes" id="UP000324797">
    <property type="component" value="Unassembled WGS sequence"/>
</dbReference>
<dbReference type="SUPFAM" id="SSF143011">
    <property type="entry name" value="RelE-like"/>
    <property type="match status" value="1"/>
</dbReference>
<dbReference type="PANTHER" id="PTHR40266">
    <property type="entry name" value="TOXIN HIGB-1"/>
    <property type="match status" value="1"/>
</dbReference>
<protein>
    <submittedName>
        <fullName evidence="1">Plasmid maintenance system killer protein</fullName>
    </submittedName>
</protein>
<dbReference type="RefSeq" id="WP_148739712.1">
    <property type="nucleotide sequence ID" value="NZ_VSTH01000045.1"/>
</dbReference>
<evidence type="ECO:0000313" key="2">
    <source>
        <dbReference type="Proteomes" id="UP000324797"/>
    </source>
</evidence>
<evidence type="ECO:0000313" key="1">
    <source>
        <dbReference type="EMBL" id="TYO65996.1"/>
    </source>
</evidence>